<organism evidence="2 3">
    <name type="scientific">Nocardioides jiangsuensis</name>
    <dbReference type="NCBI Taxonomy" id="2866161"/>
    <lineage>
        <taxon>Bacteria</taxon>
        <taxon>Bacillati</taxon>
        <taxon>Actinomycetota</taxon>
        <taxon>Actinomycetes</taxon>
        <taxon>Propionibacteriales</taxon>
        <taxon>Nocardioidaceae</taxon>
        <taxon>Nocardioides</taxon>
    </lineage>
</organism>
<dbReference type="EMBL" id="JAIEZQ010000003">
    <property type="protein sequence ID" value="MBY9076838.1"/>
    <property type="molecule type" value="Genomic_DNA"/>
</dbReference>
<dbReference type="RefSeq" id="WP_221026617.1">
    <property type="nucleotide sequence ID" value="NZ_JAIEZQ010000003.1"/>
</dbReference>
<reference evidence="2 3" key="1">
    <citation type="submission" date="2021-08" db="EMBL/GenBank/DDBJ databases">
        <title>Nocardioides bacterium WL0053 sp. nov., isolated from the sediment.</title>
        <authorList>
            <person name="Wang L."/>
            <person name="Zhang D."/>
            <person name="Zhang A."/>
        </authorList>
    </citation>
    <scope>NUCLEOTIDE SEQUENCE [LARGE SCALE GENOMIC DNA]</scope>
    <source>
        <strain evidence="2 3">WL0053</strain>
    </source>
</reference>
<name>A0ABS7RRW5_9ACTN</name>
<comment type="caution">
    <text evidence="2">The sequence shown here is derived from an EMBL/GenBank/DDBJ whole genome shotgun (WGS) entry which is preliminary data.</text>
</comment>
<feature type="chain" id="PRO_5047016772" evidence="1">
    <location>
        <begin position="30"/>
        <end position="209"/>
    </location>
</feature>
<sequence>MTRSALRRAALAAAAAVALSTIGTGVAHAERLAFTDRRGDVWSVDLDALVEEEITSPEDIPFEAEPKVKNGDIERTVLRHGRRTVSVHVDFAELRRVGEFRGDFLTFRTDTGARRMVMLFAGQGLWRGGMEVIRPGAGEILDCGATHKIDYAENTVDLRFPRACFGEPRWLQMRAESGWARLEAGRVYGDNAHNRAPQNWQFTQRVFSN</sequence>
<dbReference type="Proteomes" id="UP000754710">
    <property type="component" value="Unassembled WGS sequence"/>
</dbReference>
<protein>
    <submittedName>
        <fullName evidence="2">Uncharacterized protein</fullName>
    </submittedName>
</protein>
<evidence type="ECO:0000313" key="2">
    <source>
        <dbReference type="EMBL" id="MBY9076838.1"/>
    </source>
</evidence>
<accession>A0ABS7RRW5</accession>
<keyword evidence="3" id="KW-1185">Reference proteome</keyword>
<gene>
    <name evidence="2" type="ORF">K1X13_18565</name>
</gene>
<proteinExistence type="predicted"/>
<evidence type="ECO:0000313" key="3">
    <source>
        <dbReference type="Proteomes" id="UP000754710"/>
    </source>
</evidence>
<keyword evidence="1" id="KW-0732">Signal</keyword>
<feature type="signal peptide" evidence="1">
    <location>
        <begin position="1"/>
        <end position="29"/>
    </location>
</feature>
<evidence type="ECO:0000256" key="1">
    <source>
        <dbReference type="SAM" id="SignalP"/>
    </source>
</evidence>